<evidence type="ECO:0000256" key="4">
    <source>
        <dbReference type="ARBA" id="ARBA00023004"/>
    </source>
</evidence>
<dbReference type="SUPFAM" id="SSF55469">
    <property type="entry name" value="FMN-dependent nitroreductase-like"/>
    <property type="match status" value="1"/>
</dbReference>
<accession>A0ABN8HMH2</accession>
<reference evidence="7 8" key="1">
    <citation type="submission" date="2022-03" db="EMBL/GenBank/DDBJ databases">
        <authorList>
            <person name="Koch H."/>
        </authorList>
    </citation>
    <scope>NUCLEOTIDE SEQUENCE [LARGE SCALE GENOMIC DNA]</scope>
    <source>
        <strain evidence="7 8">G1</strain>
    </source>
</reference>
<feature type="domain" description="4Fe-4S ferredoxin-type" evidence="6">
    <location>
        <begin position="33"/>
        <end position="63"/>
    </location>
</feature>
<dbReference type="Proteomes" id="UP001295463">
    <property type="component" value="Chromosome"/>
</dbReference>
<evidence type="ECO:0000313" key="7">
    <source>
        <dbReference type="EMBL" id="CAH2032567.1"/>
    </source>
</evidence>
<dbReference type="PROSITE" id="PS51379">
    <property type="entry name" value="4FE4S_FER_2"/>
    <property type="match status" value="2"/>
</dbReference>
<organism evidence="7 8">
    <name type="scientific">Trichlorobacter ammonificans</name>
    <dbReference type="NCBI Taxonomy" id="2916410"/>
    <lineage>
        <taxon>Bacteria</taxon>
        <taxon>Pseudomonadati</taxon>
        <taxon>Thermodesulfobacteriota</taxon>
        <taxon>Desulfuromonadia</taxon>
        <taxon>Geobacterales</taxon>
        <taxon>Geobacteraceae</taxon>
        <taxon>Trichlorobacter</taxon>
    </lineage>
</organism>
<protein>
    <submittedName>
        <fullName evidence="7">Nitroreductase</fullName>
    </submittedName>
</protein>
<dbReference type="PANTHER" id="PTHR43673:SF10">
    <property type="entry name" value="NADH DEHYDROGENASE_NAD(P)H NITROREDUCTASE XCC3605-RELATED"/>
    <property type="match status" value="1"/>
</dbReference>
<dbReference type="InterPro" id="IPR017900">
    <property type="entry name" value="4Fe4S_Fe_S_CS"/>
</dbReference>
<sequence>MLNFTVDSRTCTRCGACAADCPPRIISLENGLPAIAPEKEAACYKCQHCLAICPTAAISILGVAPEQCTGLTGTLPAPEAMATLIKGRRSVRRYRDENLAPELLQQLLEVAWHAPTGVNSRQVRFTVVDDRRKMAEFRTNLLEELGKLVRRNALPAGFERYADFVRVWEEQGQDILFRGAPHFLVASAPQAVVTPAQDCLIALSYFELYARVNGVGTVWDGLATLAITQLVPAARQWLGIPDDHAVGYCMAFGPPAVSYQRTVQHPAALIHRVS</sequence>
<evidence type="ECO:0000313" key="8">
    <source>
        <dbReference type="Proteomes" id="UP001295463"/>
    </source>
</evidence>
<evidence type="ECO:0000256" key="5">
    <source>
        <dbReference type="ARBA" id="ARBA00023014"/>
    </source>
</evidence>
<evidence type="ECO:0000256" key="3">
    <source>
        <dbReference type="ARBA" id="ARBA00023002"/>
    </source>
</evidence>
<comment type="similarity">
    <text evidence="1">Belongs to the nitroreductase family.</text>
</comment>
<dbReference type="SUPFAM" id="SSF54862">
    <property type="entry name" value="4Fe-4S ferredoxins"/>
    <property type="match status" value="1"/>
</dbReference>
<dbReference type="PANTHER" id="PTHR43673">
    <property type="entry name" value="NAD(P)H NITROREDUCTASE YDGI-RELATED"/>
    <property type="match status" value="1"/>
</dbReference>
<evidence type="ECO:0000256" key="2">
    <source>
        <dbReference type="ARBA" id="ARBA00022723"/>
    </source>
</evidence>
<keyword evidence="2" id="KW-0479">Metal-binding</keyword>
<dbReference type="EMBL" id="OW150024">
    <property type="protein sequence ID" value="CAH2032567.1"/>
    <property type="molecule type" value="Genomic_DNA"/>
</dbReference>
<dbReference type="Gene3D" id="3.40.109.10">
    <property type="entry name" value="NADH Oxidase"/>
    <property type="match status" value="1"/>
</dbReference>
<dbReference type="PROSITE" id="PS00198">
    <property type="entry name" value="4FE4S_FER_1"/>
    <property type="match status" value="1"/>
</dbReference>
<dbReference type="Gene3D" id="3.30.70.20">
    <property type="match status" value="1"/>
</dbReference>
<gene>
    <name evidence="7" type="ORF">GEAMG1_2731</name>
</gene>
<dbReference type="CDD" id="cd02143">
    <property type="entry name" value="nitroreductase_FeS-like"/>
    <property type="match status" value="1"/>
</dbReference>
<keyword evidence="8" id="KW-1185">Reference proteome</keyword>
<keyword evidence="4" id="KW-0408">Iron</keyword>
<feature type="domain" description="4Fe-4S ferredoxin-type" evidence="6">
    <location>
        <begin position="2"/>
        <end position="31"/>
    </location>
</feature>
<keyword evidence="5" id="KW-0411">Iron-sulfur</keyword>
<keyword evidence="3" id="KW-0560">Oxidoreductase</keyword>
<dbReference type="Pfam" id="PF00881">
    <property type="entry name" value="Nitroreductase"/>
    <property type="match status" value="1"/>
</dbReference>
<name>A0ABN8HMH2_9BACT</name>
<dbReference type="RefSeq" id="WP_305733310.1">
    <property type="nucleotide sequence ID" value="NZ_OW150024.1"/>
</dbReference>
<dbReference type="InterPro" id="IPR017896">
    <property type="entry name" value="4Fe4S_Fe-S-bd"/>
</dbReference>
<dbReference type="InterPro" id="IPR000415">
    <property type="entry name" value="Nitroreductase-like"/>
</dbReference>
<evidence type="ECO:0000259" key="6">
    <source>
        <dbReference type="PROSITE" id="PS51379"/>
    </source>
</evidence>
<proteinExistence type="inferred from homology"/>
<dbReference type="InterPro" id="IPR029479">
    <property type="entry name" value="Nitroreductase"/>
</dbReference>
<evidence type="ECO:0000256" key="1">
    <source>
        <dbReference type="ARBA" id="ARBA00007118"/>
    </source>
</evidence>
<dbReference type="Pfam" id="PF13187">
    <property type="entry name" value="Fer4_9"/>
    <property type="match status" value="1"/>
</dbReference>